<reference evidence="1" key="1">
    <citation type="submission" date="2021-03" db="EMBL/GenBank/DDBJ databases">
        <authorList>
            <consortium name="DOE Joint Genome Institute"/>
            <person name="Ahrendt S."/>
            <person name="Looney B.P."/>
            <person name="Miyauchi S."/>
            <person name="Morin E."/>
            <person name="Drula E."/>
            <person name="Courty P.E."/>
            <person name="Chicoki N."/>
            <person name="Fauchery L."/>
            <person name="Kohler A."/>
            <person name="Kuo A."/>
            <person name="Labutti K."/>
            <person name="Pangilinan J."/>
            <person name="Lipzen A."/>
            <person name="Riley R."/>
            <person name="Andreopoulos W."/>
            <person name="He G."/>
            <person name="Johnson J."/>
            <person name="Barry K.W."/>
            <person name="Grigoriev I.V."/>
            <person name="Nagy L."/>
            <person name="Hibbett D."/>
            <person name="Henrissat B."/>
            <person name="Matheny P.B."/>
            <person name="Labbe J."/>
            <person name="Martin F."/>
        </authorList>
    </citation>
    <scope>NUCLEOTIDE SEQUENCE</scope>
    <source>
        <strain evidence="1">HHB10654</strain>
    </source>
</reference>
<reference evidence="1" key="2">
    <citation type="journal article" date="2022" name="New Phytol.">
        <title>Evolutionary transition to the ectomycorrhizal habit in the genomes of a hyperdiverse lineage of mushroom-forming fungi.</title>
        <authorList>
            <person name="Looney B."/>
            <person name="Miyauchi S."/>
            <person name="Morin E."/>
            <person name="Drula E."/>
            <person name="Courty P.E."/>
            <person name="Kohler A."/>
            <person name="Kuo A."/>
            <person name="LaButti K."/>
            <person name="Pangilinan J."/>
            <person name="Lipzen A."/>
            <person name="Riley R."/>
            <person name="Andreopoulos W."/>
            <person name="He G."/>
            <person name="Johnson J."/>
            <person name="Nolan M."/>
            <person name="Tritt A."/>
            <person name="Barry K.W."/>
            <person name="Grigoriev I.V."/>
            <person name="Nagy L.G."/>
            <person name="Hibbett D."/>
            <person name="Henrissat B."/>
            <person name="Matheny P.B."/>
            <person name="Labbe J."/>
            <person name="Martin F.M."/>
        </authorList>
    </citation>
    <scope>NUCLEOTIDE SEQUENCE</scope>
    <source>
        <strain evidence="1">HHB10654</strain>
    </source>
</reference>
<comment type="caution">
    <text evidence="1">The sequence shown here is derived from an EMBL/GenBank/DDBJ whole genome shotgun (WGS) entry which is preliminary data.</text>
</comment>
<protein>
    <submittedName>
        <fullName evidence="1">Uncharacterized protein</fullName>
    </submittedName>
</protein>
<gene>
    <name evidence="1" type="ORF">BV25DRAFT_1799070</name>
</gene>
<sequence length="122" mass="13007">MKSTNQRCNALASVIGLFAHSSNTPERVIETLSHAGLCIGSNAINEAVDSLSKEAATKLRELGQTLTAAYAYDNFDVALNVATSTVESGGKMLAHLTSGTLIRLEHGVTADDLKCSQEVWQR</sequence>
<proteinExistence type="predicted"/>
<accession>A0ACB8T961</accession>
<evidence type="ECO:0000313" key="2">
    <source>
        <dbReference type="Proteomes" id="UP000814140"/>
    </source>
</evidence>
<evidence type="ECO:0000313" key="1">
    <source>
        <dbReference type="EMBL" id="KAI0065039.1"/>
    </source>
</evidence>
<organism evidence="1 2">
    <name type="scientific">Artomyces pyxidatus</name>
    <dbReference type="NCBI Taxonomy" id="48021"/>
    <lineage>
        <taxon>Eukaryota</taxon>
        <taxon>Fungi</taxon>
        <taxon>Dikarya</taxon>
        <taxon>Basidiomycota</taxon>
        <taxon>Agaricomycotina</taxon>
        <taxon>Agaricomycetes</taxon>
        <taxon>Russulales</taxon>
        <taxon>Auriscalpiaceae</taxon>
        <taxon>Artomyces</taxon>
    </lineage>
</organism>
<feature type="non-terminal residue" evidence="1">
    <location>
        <position position="122"/>
    </location>
</feature>
<name>A0ACB8T961_9AGAM</name>
<dbReference type="EMBL" id="MU277196">
    <property type="protein sequence ID" value="KAI0065039.1"/>
    <property type="molecule type" value="Genomic_DNA"/>
</dbReference>
<keyword evidence="2" id="KW-1185">Reference proteome</keyword>
<dbReference type="Proteomes" id="UP000814140">
    <property type="component" value="Unassembled WGS sequence"/>
</dbReference>